<organism evidence="7 8">
    <name type="scientific">Acrocarpospora macrocephala</name>
    <dbReference type="NCBI Taxonomy" id="150177"/>
    <lineage>
        <taxon>Bacteria</taxon>
        <taxon>Bacillati</taxon>
        <taxon>Actinomycetota</taxon>
        <taxon>Actinomycetes</taxon>
        <taxon>Streptosporangiales</taxon>
        <taxon>Streptosporangiaceae</taxon>
        <taxon>Acrocarpospora</taxon>
    </lineage>
</organism>
<evidence type="ECO:0000256" key="3">
    <source>
        <dbReference type="ARBA" id="ARBA00022692"/>
    </source>
</evidence>
<evidence type="ECO:0000256" key="1">
    <source>
        <dbReference type="ARBA" id="ARBA00004651"/>
    </source>
</evidence>
<keyword evidence="2" id="KW-1003">Cell membrane</keyword>
<feature type="transmembrane region" description="Helical" evidence="6">
    <location>
        <begin position="184"/>
        <end position="202"/>
    </location>
</feature>
<name>A0A5M3WF80_9ACTN</name>
<feature type="transmembrane region" description="Helical" evidence="6">
    <location>
        <begin position="143"/>
        <end position="163"/>
    </location>
</feature>
<reference evidence="7 8" key="1">
    <citation type="submission" date="2019-10" db="EMBL/GenBank/DDBJ databases">
        <title>Whole genome shotgun sequence of Acrocarpospora macrocephala NBRC 16266.</title>
        <authorList>
            <person name="Ichikawa N."/>
            <person name="Kimura A."/>
            <person name="Kitahashi Y."/>
            <person name="Komaki H."/>
            <person name="Oguchi A."/>
        </authorList>
    </citation>
    <scope>NUCLEOTIDE SEQUENCE [LARGE SCALE GENOMIC DNA]</scope>
    <source>
        <strain evidence="7 8">NBRC 16266</strain>
    </source>
</reference>
<evidence type="ECO:0000256" key="5">
    <source>
        <dbReference type="ARBA" id="ARBA00023136"/>
    </source>
</evidence>
<feature type="transmembrane region" description="Helical" evidence="6">
    <location>
        <begin position="37"/>
        <end position="63"/>
    </location>
</feature>
<keyword evidence="3 6" id="KW-0812">Transmembrane</keyword>
<dbReference type="Proteomes" id="UP000331127">
    <property type="component" value="Unassembled WGS sequence"/>
</dbReference>
<keyword evidence="8" id="KW-1185">Reference proteome</keyword>
<dbReference type="AlphaFoldDB" id="A0A5M3WF80"/>
<dbReference type="RefSeq" id="WP_155352475.1">
    <property type="nucleotide sequence ID" value="NZ_BAAAHL010000029.1"/>
</dbReference>
<evidence type="ECO:0000256" key="6">
    <source>
        <dbReference type="SAM" id="Phobius"/>
    </source>
</evidence>
<dbReference type="PANTHER" id="PTHR30086:SF20">
    <property type="entry name" value="ARGININE EXPORTER PROTEIN ARGO-RELATED"/>
    <property type="match status" value="1"/>
</dbReference>
<proteinExistence type="predicted"/>
<feature type="transmembrane region" description="Helical" evidence="6">
    <location>
        <begin position="70"/>
        <end position="88"/>
    </location>
</feature>
<evidence type="ECO:0000313" key="7">
    <source>
        <dbReference type="EMBL" id="GES06732.1"/>
    </source>
</evidence>
<dbReference type="InterPro" id="IPR001123">
    <property type="entry name" value="LeuE-type"/>
</dbReference>
<sequence length="203" mass="20789">MLVTFVVTTWLLAMLPGVGQALMLRQTLLHGPGVAVATIGGTATGLVLWATAAAAGVSAVVLANPLAYRVLLALGGAFLAYVGLRTLWSATRSTPALPTTDRAGGADRRHAYLAGLATNLGNPKAGVFALSLLPRFVGADPSFASTVALGLIWSAVTAAWYLLFVMLVARGRSLVTRPWMQRGIGALSGAVLVVLGVSIAVGI</sequence>
<keyword evidence="5 6" id="KW-0472">Membrane</keyword>
<dbReference type="PANTHER" id="PTHR30086">
    <property type="entry name" value="ARGININE EXPORTER PROTEIN ARGO"/>
    <property type="match status" value="1"/>
</dbReference>
<evidence type="ECO:0000313" key="8">
    <source>
        <dbReference type="Proteomes" id="UP000331127"/>
    </source>
</evidence>
<gene>
    <name evidence="7" type="ORF">Amac_003270</name>
</gene>
<dbReference type="GO" id="GO:0015171">
    <property type="term" value="F:amino acid transmembrane transporter activity"/>
    <property type="evidence" value="ECO:0007669"/>
    <property type="project" value="TreeGrafter"/>
</dbReference>
<protein>
    <submittedName>
        <fullName evidence="7">Lysine exporter protein LysE/YggA</fullName>
    </submittedName>
</protein>
<comment type="subcellular location">
    <subcellularLocation>
        <location evidence="1">Cell membrane</location>
        <topology evidence="1">Multi-pass membrane protein</topology>
    </subcellularLocation>
</comment>
<keyword evidence="4 6" id="KW-1133">Transmembrane helix</keyword>
<dbReference type="Pfam" id="PF01810">
    <property type="entry name" value="LysE"/>
    <property type="match status" value="1"/>
</dbReference>
<dbReference type="GO" id="GO:0005886">
    <property type="term" value="C:plasma membrane"/>
    <property type="evidence" value="ECO:0007669"/>
    <property type="project" value="UniProtKB-SubCell"/>
</dbReference>
<dbReference type="EMBL" id="BLAE01000004">
    <property type="protein sequence ID" value="GES06732.1"/>
    <property type="molecule type" value="Genomic_DNA"/>
</dbReference>
<accession>A0A5M3WF80</accession>
<comment type="caution">
    <text evidence="7">The sequence shown here is derived from an EMBL/GenBank/DDBJ whole genome shotgun (WGS) entry which is preliminary data.</text>
</comment>
<evidence type="ECO:0000256" key="2">
    <source>
        <dbReference type="ARBA" id="ARBA00022475"/>
    </source>
</evidence>
<dbReference type="OrthoDB" id="5185770at2"/>
<evidence type="ECO:0000256" key="4">
    <source>
        <dbReference type="ARBA" id="ARBA00022989"/>
    </source>
</evidence>